<comment type="caution">
    <text evidence="13">The sequence shown here is derived from an EMBL/GenBank/DDBJ whole genome shotgun (WGS) entry which is preliminary data.</text>
</comment>
<keyword evidence="7 10" id="KW-0418">Kinase</keyword>
<evidence type="ECO:0000256" key="10">
    <source>
        <dbReference type="HAMAP-Rule" id="MF_00165"/>
    </source>
</evidence>
<keyword evidence="8 10" id="KW-0067">ATP-binding</keyword>
<comment type="catalytic activity">
    <reaction evidence="9 10">
        <text>dTMP + ATP = dTDP + ADP</text>
        <dbReference type="Rhea" id="RHEA:13517"/>
        <dbReference type="ChEBI" id="CHEBI:30616"/>
        <dbReference type="ChEBI" id="CHEBI:58369"/>
        <dbReference type="ChEBI" id="CHEBI:63528"/>
        <dbReference type="ChEBI" id="CHEBI:456216"/>
        <dbReference type="EC" id="2.7.4.9"/>
    </reaction>
</comment>
<dbReference type="PANTHER" id="PTHR10344">
    <property type="entry name" value="THYMIDYLATE KINASE"/>
    <property type="match status" value="1"/>
</dbReference>
<evidence type="ECO:0000256" key="4">
    <source>
        <dbReference type="ARBA" id="ARBA00022679"/>
    </source>
</evidence>
<keyword evidence="4 10" id="KW-0808">Transferase</keyword>
<dbReference type="PANTHER" id="PTHR10344:SF4">
    <property type="entry name" value="UMP-CMP KINASE 2, MITOCHONDRIAL"/>
    <property type="match status" value="1"/>
</dbReference>
<evidence type="ECO:0000256" key="8">
    <source>
        <dbReference type="ARBA" id="ARBA00022840"/>
    </source>
</evidence>
<dbReference type="InterPro" id="IPR018095">
    <property type="entry name" value="Thymidylate_kin_CS"/>
</dbReference>
<keyword evidence="6 10" id="KW-0547">Nucleotide-binding</keyword>
<evidence type="ECO:0000256" key="6">
    <source>
        <dbReference type="ARBA" id="ARBA00022741"/>
    </source>
</evidence>
<gene>
    <name evidence="10 13" type="primary">tmk</name>
    <name evidence="13" type="ORF">QNJ86_09185</name>
</gene>
<comment type="function">
    <text evidence="10">Phosphorylation of dTMP to form dTDP in both de novo and salvage pathways of dTTP synthesis.</text>
</comment>
<feature type="compositionally biased region" description="Gly residues" evidence="11">
    <location>
        <begin position="279"/>
        <end position="288"/>
    </location>
</feature>
<proteinExistence type="inferred from homology"/>
<dbReference type="CDD" id="cd01672">
    <property type="entry name" value="TMPK"/>
    <property type="match status" value="1"/>
</dbReference>
<dbReference type="InterPro" id="IPR018094">
    <property type="entry name" value="Thymidylate_kinase"/>
</dbReference>
<evidence type="ECO:0000256" key="3">
    <source>
        <dbReference type="ARBA" id="ARBA00017144"/>
    </source>
</evidence>
<dbReference type="InterPro" id="IPR039430">
    <property type="entry name" value="Thymidylate_kin-like_dom"/>
</dbReference>
<keyword evidence="5 10" id="KW-0545">Nucleotide biosynthesis</keyword>
<dbReference type="Pfam" id="PF02223">
    <property type="entry name" value="Thymidylate_kin"/>
    <property type="match status" value="1"/>
</dbReference>
<dbReference type="HAMAP" id="MF_00165">
    <property type="entry name" value="Thymidylate_kinase"/>
    <property type="match status" value="1"/>
</dbReference>
<accession>A0ABT7DR16</accession>
<dbReference type="PROSITE" id="PS01331">
    <property type="entry name" value="THYMIDYLATE_KINASE"/>
    <property type="match status" value="1"/>
</dbReference>
<evidence type="ECO:0000256" key="11">
    <source>
        <dbReference type="SAM" id="MobiDB-lite"/>
    </source>
</evidence>
<evidence type="ECO:0000256" key="1">
    <source>
        <dbReference type="ARBA" id="ARBA00009776"/>
    </source>
</evidence>
<feature type="compositionally biased region" description="Gly residues" evidence="11">
    <location>
        <begin position="302"/>
        <end position="312"/>
    </location>
</feature>
<evidence type="ECO:0000256" key="7">
    <source>
        <dbReference type="ARBA" id="ARBA00022777"/>
    </source>
</evidence>
<dbReference type="Gene3D" id="3.40.50.300">
    <property type="entry name" value="P-loop containing nucleotide triphosphate hydrolases"/>
    <property type="match status" value="1"/>
</dbReference>
<reference evidence="13 14" key="1">
    <citation type="submission" date="2023-05" db="EMBL/GenBank/DDBJ databases">
        <title>Gordonibacter KGMB12511T sp. nov., isolated from faeces of healthy Korean.</title>
        <authorList>
            <person name="Kim H.S."/>
            <person name="Kim J.-S."/>
            <person name="Suh M.K."/>
            <person name="Eom M.K."/>
            <person name="Do H.E."/>
            <person name="Lee J.-S."/>
        </authorList>
    </citation>
    <scope>NUCLEOTIDE SEQUENCE [LARGE SCALE GENOMIC DNA]</scope>
    <source>
        <strain evidence="13 14">KGMB12511</strain>
    </source>
</reference>
<sequence>MNQKHCDTNTSEGVFITFEGGEGAGKTTHIRFLAEKLRARGREVVCLREPGGTDIGEKLRAIVLDPANKVMADETELLVYEAARAQIVAEVIRPALARGAVVLCDRFADSTIAYQVCGRGLPRAFVEQANAFACQGIMPDRTILLVTGGSARKGLARATHRLGADRLEQAGEEFHTRVNEAFLELAEAHPERIRVVRSAEQKAKTAERVFRELADLFPWMNDVVDDPAFFQQLNRRRPSGHSNSGRKGQPSGKGAQKAHHTKGGAKGGGTPGKAAQGNGSQGTHGGARGNDAHGAPKNTRGSEGGRSCGRCL</sequence>
<dbReference type="NCBIfam" id="TIGR00041">
    <property type="entry name" value="DTMP_kinase"/>
    <property type="match status" value="1"/>
</dbReference>
<protein>
    <recommendedName>
        <fullName evidence="3 10">Thymidylate kinase</fullName>
        <ecNumber evidence="2 10">2.7.4.9</ecNumber>
    </recommendedName>
    <alternativeName>
        <fullName evidence="10">dTMP kinase</fullName>
    </alternativeName>
</protein>
<evidence type="ECO:0000259" key="12">
    <source>
        <dbReference type="Pfam" id="PF02223"/>
    </source>
</evidence>
<feature type="domain" description="Thymidylate kinase-like" evidence="12">
    <location>
        <begin position="18"/>
        <end position="204"/>
    </location>
</feature>
<feature type="binding site" evidence="10">
    <location>
        <begin position="20"/>
        <end position="27"/>
    </location>
    <ligand>
        <name>ATP</name>
        <dbReference type="ChEBI" id="CHEBI:30616"/>
    </ligand>
</feature>
<evidence type="ECO:0000313" key="14">
    <source>
        <dbReference type="Proteomes" id="UP001232750"/>
    </source>
</evidence>
<comment type="similarity">
    <text evidence="1 10">Belongs to the thymidylate kinase family.</text>
</comment>
<dbReference type="EC" id="2.7.4.9" evidence="2 10"/>
<evidence type="ECO:0000256" key="5">
    <source>
        <dbReference type="ARBA" id="ARBA00022727"/>
    </source>
</evidence>
<dbReference type="SUPFAM" id="SSF52540">
    <property type="entry name" value="P-loop containing nucleoside triphosphate hydrolases"/>
    <property type="match status" value="1"/>
</dbReference>
<dbReference type="Proteomes" id="UP001232750">
    <property type="component" value="Unassembled WGS sequence"/>
</dbReference>
<evidence type="ECO:0000256" key="2">
    <source>
        <dbReference type="ARBA" id="ARBA00012980"/>
    </source>
</evidence>
<dbReference type="GO" id="GO:0004798">
    <property type="term" value="F:dTMP kinase activity"/>
    <property type="evidence" value="ECO:0007669"/>
    <property type="project" value="UniProtKB-EC"/>
</dbReference>
<keyword evidence="14" id="KW-1185">Reference proteome</keyword>
<dbReference type="EMBL" id="JASJEU010000018">
    <property type="protein sequence ID" value="MDJ1650971.1"/>
    <property type="molecule type" value="Genomic_DNA"/>
</dbReference>
<evidence type="ECO:0000256" key="9">
    <source>
        <dbReference type="ARBA" id="ARBA00048743"/>
    </source>
</evidence>
<evidence type="ECO:0000313" key="13">
    <source>
        <dbReference type="EMBL" id="MDJ1650971.1"/>
    </source>
</evidence>
<feature type="region of interest" description="Disordered" evidence="11">
    <location>
        <begin position="234"/>
        <end position="312"/>
    </location>
</feature>
<dbReference type="RefSeq" id="WP_283832313.1">
    <property type="nucleotide sequence ID" value="NZ_JASJEU010000018.1"/>
</dbReference>
<dbReference type="InterPro" id="IPR027417">
    <property type="entry name" value="P-loop_NTPase"/>
</dbReference>
<organism evidence="13 14">
    <name type="scientific">Gordonibacter faecis</name>
    <dbReference type="NCBI Taxonomy" id="3047475"/>
    <lineage>
        <taxon>Bacteria</taxon>
        <taxon>Bacillati</taxon>
        <taxon>Actinomycetota</taxon>
        <taxon>Coriobacteriia</taxon>
        <taxon>Eggerthellales</taxon>
        <taxon>Eggerthellaceae</taxon>
        <taxon>Gordonibacter</taxon>
    </lineage>
</organism>
<name>A0ABT7DR16_9ACTN</name>